<protein>
    <submittedName>
        <fullName evidence="1">Uncharacterized protein</fullName>
    </submittedName>
</protein>
<accession>A0A5D2MQL6</accession>
<gene>
    <name evidence="1" type="ORF">ES332_A13G214300v1</name>
</gene>
<evidence type="ECO:0000313" key="1">
    <source>
        <dbReference type="EMBL" id="TYH92869.1"/>
    </source>
</evidence>
<sequence length="61" mass="6893">MNPNLCAVSPSIERKKGSPLLLLGLTSATERVSGDTITGIPGVRGTWRQAKRWWRAWWPCW</sequence>
<keyword evidence="2" id="KW-1185">Reference proteome</keyword>
<dbReference type="AlphaFoldDB" id="A0A5D2MQL6"/>
<evidence type="ECO:0000313" key="2">
    <source>
        <dbReference type="Proteomes" id="UP000322667"/>
    </source>
</evidence>
<dbReference type="Proteomes" id="UP000322667">
    <property type="component" value="Chromosome A13"/>
</dbReference>
<reference evidence="1 2" key="1">
    <citation type="submission" date="2019-07" db="EMBL/GenBank/DDBJ databases">
        <title>WGS assembly of Gossypium tomentosum.</title>
        <authorList>
            <person name="Chen Z.J."/>
            <person name="Sreedasyam A."/>
            <person name="Ando A."/>
            <person name="Song Q."/>
            <person name="De L."/>
            <person name="Hulse-Kemp A."/>
            <person name="Ding M."/>
            <person name="Ye W."/>
            <person name="Kirkbride R."/>
            <person name="Jenkins J."/>
            <person name="Plott C."/>
            <person name="Lovell J."/>
            <person name="Lin Y.-M."/>
            <person name="Vaughn R."/>
            <person name="Liu B."/>
            <person name="Li W."/>
            <person name="Simpson S."/>
            <person name="Scheffler B."/>
            <person name="Saski C."/>
            <person name="Grover C."/>
            <person name="Hu G."/>
            <person name="Conover J."/>
            <person name="Carlson J."/>
            <person name="Shu S."/>
            <person name="Boston L."/>
            <person name="Williams M."/>
            <person name="Peterson D."/>
            <person name="Mcgee K."/>
            <person name="Jones D."/>
            <person name="Wendel J."/>
            <person name="Stelly D."/>
            <person name="Grimwood J."/>
            <person name="Schmutz J."/>
        </authorList>
    </citation>
    <scope>NUCLEOTIDE SEQUENCE [LARGE SCALE GENOMIC DNA]</scope>
    <source>
        <strain evidence="1">7179.01</strain>
    </source>
</reference>
<dbReference type="EMBL" id="CM017622">
    <property type="protein sequence ID" value="TYH92869.1"/>
    <property type="molecule type" value="Genomic_DNA"/>
</dbReference>
<organism evidence="1 2">
    <name type="scientific">Gossypium tomentosum</name>
    <name type="common">Hawaiian cotton</name>
    <name type="synonym">Gossypium sandvicense</name>
    <dbReference type="NCBI Taxonomy" id="34277"/>
    <lineage>
        <taxon>Eukaryota</taxon>
        <taxon>Viridiplantae</taxon>
        <taxon>Streptophyta</taxon>
        <taxon>Embryophyta</taxon>
        <taxon>Tracheophyta</taxon>
        <taxon>Spermatophyta</taxon>
        <taxon>Magnoliopsida</taxon>
        <taxon>eudicotyledons</taxon>
        <taxon>Gunneridae</taxon>
        <taxon>Pentapetalae</taxon>
        <taxon>rosids</taxon>
        <taxon>malvids</taxon>
        <taxon>Malvales</taxon>
        <taxon>Malvaceae</taxon>
        <taxon>Malvoideae</taxon>
        <taxon>Gossypium</taxon>
    </lineage>
</organism>
<proteinExistence type="predicted"/>
<name>A0A5D2MQL6_GOSTO</name>